<protein>
    <submittedName>
        <fullName evidence="1">Uncharacterized protein</fullName>
    </submittedName>
</protein>
<reference evidence="1 2" key="1">
    <citation type="submission" date="2018-01" db="EMBL/GenBank/DDBJ databases">
        <title>Draft genome sequence of Sphaerisporangium sp. 7K107.</title>
        <authorList>
            <person name="Sahin N."/>
            <person name="Saygin H."/>
            <person name="Ay H."/>
        </authorList>
    </citation>
    <scope>NUCLEOTIDE SEQUENCE [LARGE SCALE GENOMIC DNA]</scope>
    <source>
        <strain evidence="1 2">7K107</strain>
    </source>
</reference>
<dbReference type="EMBL" id="POUA01000716">
    <property type="protein sequence ID" value="PZG16946.1"/>
    <property type="molecule type" value="Genomic_DNA"/>
</dbReference>
<evidence type="ECO:0000313" key="1">
    <source>
        <dbReference type="EMBL" id="PZG16946.1"/>
    </source>
</evidence>
<sequence>MGLSSGSVPRLRACDLAVLTRGGGGTVVDLRAGKGQRWEQDGIAALAGLPIAFVGVSVTLGQMDTGEGFAAARRFPGLPVKVLAAEGAAGRRMCDDQIAALTRDRDASDILIETHRGGAGPAELADLCHRYGCALVIDNLGLYEISADFAGDAMALAPLARAVQVKGFTPAPYPGERPRHRPLTADDLPWLDVFAGASVDITVESRAGAPAQDLAVLARTWKAVACALP</sequence>
<dbReference type="AlphaFoldDB" id="A0A2W2DYF0"/>
<accession>A0A2W2DYF0</accession>
<comment type="caution">
    <text evidence="1">The sequence shown here is derived from an EMBL/GenBank/DDBJ whole genome shotgun (WGS) entry which is preliminary data.</text>
</comment>
<proteinExistence type="predicted"/>
<organism evidence="1 2">
    <name type="scientific">Spongiactinospora gelatinilytica</name>
    <dbReference type="NCBI Taxonomy" id="2666298"/>
    <lineage>
        <taxon>Bacteria</taxon>
        <taxon>Bacillati</taxon>
        <taxon>Actinomycetota</taxon>
        <taxon>Actinomycetes</taxon>
        <taxon>Streptosporangiales</taxon>
        <taxon>Streptosporangiaceae</taxon>
        <taxon>Spongiactinospora</taxon>
    </lineage>
</organism>
<gene>
    <name evidence="1" type="ORF">C1I98_38810</name>
</gene>
<evidence type="ECO:0000313" key="2">
    <source>
        <dbReference type="Proteomes" id="UP000248544"/>
    </source>
</evidence>
<dbReference type="Proteomes" id="UP000248544">
    <property type="component" value="Unassembled WGS sequence"/>
</dbReference>
<keyword evidence="2" id="KW-1185">Reference proteome</keyword>
<name>A0A2W2DYF0_9ACTN</name>